<dbReference type="FunFam" id="3.20.20.80:FF:000004">
    <property type="entry name" value="Beta-glucosidase 6-phospho-beta-glucosidase"/>
    <property type="match status" value="1"/>
</dbReference>
<keyword evidence="13" id="KW-1185">Reference proteome</keyword>
<proteinExistence type="inferred from homology"/>
<evidence type="ECO:0000256" key="1">
    <source>
        <dbReference type="ARBA" id="ARBA00000448"/>
    </source>
</evidence>
<dbReference type="Gene3D" id="3.20.20.80">
    <property type="entry name" value="Glycosidases"/>
    <property type="match status" value="1"/>
</dbReference>
<dbReference type="InterPro" id="IPR033132">
    <property type="entry name" value="GH_1_N_CS"/>
</dbReference>
<evidence type="ECO:0000256" key="11">
    <source>
        <dbReference type="RuleBase" id="RU361175"/>
    </source>
</evidence>
<sequence>MTGASRQAPTPERTSVIHPSAMDLSALPRDFVWGVATSAYQIEGAVDEDGRAPSIWDTFAHTPGRVDGDDTGDIACDHYHRWPEDIALMRELGVDSYRFSIAWPRIAPDGSGAVNAAGLDFYDRLVDALLDAGITPNATAYHWDLPQALQDRGGWPERATAEHFAAYASIVAERLGDRVRHWATLNEPLCSAWIGHLEGRMAPGLTDLTAAVRASYHLLLGHGLATQAIRAAAPGARVGVVNNLSPVRPASDRPEDVAAARRADGHTNRWWLDPLHGLGFPADMREVYGVELPERAGDLATIAQPLDWLGLNYYFPAVVTDDPTGPAPFARQIHRPDVPRTGMDWEIDASGIETLLMRLTEEYGARELYVTENGSSYPDVVRADGTIDDAERTRYLHEHLAACARATDRGAPLAGYFAWSLLDNFEWAYGYDKRFGLVHVDYATQRRTVKDSGRHYADLIRAQRSGGPGSPVIGSRAGTR</sequence>
<dbReference type="GO" id="GO:0030245">
    <property type="term" value="P:cellulose catabolic process"/>
    <property type="evidence" value="ECO:0007669"/>
    <property type="project" value="UniProtKB-KW"/>
</dbReference>
<feature type="binding site" evidence="10">
    <location>
        <position position="314"/>
    </location>
    <ligand>
        <name>substrate</name>
    </ligand>
</feature>
<dbReference type="PROSITE" id="PS00653">
    <property type="entry name" value="GLYCOSYL_HYDROL_F1_2"/>
    <property type="match status" value="1"/>
</dbReference>
<dbReference type="InterPro" id="IPR017853">
    <property type="entry name" value="GH"/>
</dbReference>
<organism evidence="12 13">
    <name type="scientific">Streptomyces kanamyceticus</name>
    <dbReference type="NCBI Taxonomy" id="1967"/>
    <lineage>
        <taxon>Bacteria</taxon>
        <taxon>Bacillati</taxon>
        <taxon>Actinomycetota</taxon>
        <taxon>Actinomycetes</taxon>
        <taxon>Kitasatosporales</taxon>
        <taxon>Streptomycetaceae</taxon>
        <taxon>Streptomyces</taxon>
    </lineage>
</organism>
<dbReference type="Pfam" id="PF00232">
    <property type="entry name" value="Glyco_hydro_1"/>
    <property type="match status" value="1"/>
</dbReference>
<dbReference type="AlphaFoldDB" id="A0A5J6G3Y4"/>
<keyword evidence="6" id="KW-0119">Carbohydrate metabolism</keyword>
<gene>
    <name evidence="12" type="ORF">CP970_00400</name>
</gene>
<feature type="binding site" evidence="10">
    <location>
        <position position="41"/>
    </location>
    <ligand>
        <name>substrate</name>
    </ligand>
</feature>
<dbReference type="OrthoDB" id="9765195at2"/>
<feature type="binding site" evidence="10">
    <location>
        <position position="419"/>
    </location>
    <ligand>
        <name>substrate</name>
    </ligand>
</feature>
<accession>A0A5J6G3Y4</accession>
<dbReference type="SUPFAM" id="SSF51445">
    <property type="entry name" value="(Trans)glycosidases"/>
    <property type="match status" value="1"/>
</dbReference>
<comment type="similarity">
    <text evidence="2 11">Belongs to the glycosyl hydrolase 1 family.</text>
</comment>
<dbReference type="PRINTS" id="PR00131">
    <property type="entry name" value="GLHYDRLASE1"/>
</dbReference>
<dbReference type="InterPro" id="IPR001360">
    <property type="entry name" value="Glyco_hydro_1"/>
</dbReference>
<evidence type="ECO:0000313" key="12">
    <source>
        <dbReference type="EMBL" id="QEU89627.1"/>
    </source>
</evidence>
<evidence type="ECO:0000256" key="9">
    <source>
        <dbReference type="PIRSR" id="PIRSR617736-1"/>
    </source>
</evidence>
<keyword evidence="7 11" id="KW-0326">Glycosidase</keyword>
<dbReference type="GO" id="GO:0008422">
    <property type="term" value="F:beta-glucosidase activity"/>
    <property type="evidence" value="ECO:0007669"/>
    <property type="project" value="UniProtKB-EC"/>
</dbReference>
<evidence type="ECO:0000256" key="2">
    <source>
        <dbReference type="ARBA" id="ARBA00010838"/>
    </source>
</evidence>
<reference evidence="12 13" key="1">
    <citation type="submission" date="2017-09" db="EMBL/GenBank/DDBJ databases">
        <authorList>
            <person name="Lee N."/>
            <person name="Cho B.-K."/>
        </authorList>
    </citation>
    <scope>NUCLEOTIDE SEQUENCE [LARGE SCALE GENOMIC DNA]</scope>
    <source>
        <strain evidence="12 13">ATCC 12853</strain>
    </source>
</reference>
<feature type="active site" description="Proton donor" evidence="9">
    <location>
        <position position="187"/>
    </location>
</feature>
<feature type="binding site" evidence="10">
    <location>
        <begin position="426"/>
        <end position="427"/>
    </location>
    <ligand>
        <name>substrate</name>
    </ligand>
</feature>
<evidence type="ECO:0000256" key="3">
    <source>
        <dbReference type="ARBA" id="ARBA00012744"/>
    </source>
</evidence>
<evidence type="ECO:0000256" key="6">
    <source>
        <dbReference type="ARBA" id="ARBA00023277"/>
    </source>
</evidence>
<dbReference type="GO" id="GO:0005829">
    <property type="term" value="C:cytosol"/>
    <property type="evidence" value="ECO:0007669"/>
    <property type="project" value="TreeGrafter"/>
</dbReference>
<dbReference type="EC" id="3.2.1.21" evidence="3 11"/>
<evidence type="ECO:0000256" key="7">
    <source>
        <dbReference type="ARBA" id="ARBA00023295"/>
    </source>
</evidence>
<dbReference type="PANTHER" id="PTHR10353:SF36">
    <property type="entry name" value="LP05116P"/>
    <property type="match status" value="1"/>
</dbReference>
<dbReference type="PANTHER" id="PTHR10353">
    <property type="entry name" value="GLYCOSYL HYDROLASE"/>
    <property type="match status" value="1"/>
</dbReference>
<keyword evidence="4 11" id="KW-0378">Hydrolase</keyword>
<feature type="active site" description="Nucleophile" evidence="9">
    <location>
        <position position="372"/>
    </location>
</feature>
<evidence type="ECO:0000256" key="4">
    <source>
        <dbReference type="ARBA" id="ARBA00022801"/>
    </source>
</evidence>
<dbReference type="Proteomes" id="UP000325529">
    <property type="component" value="Chromosome"/>
</dbReference>
<keyword evidence="5" id="KW-0136">Cellulose degradation</keyword>
<name>A0A5J6G3Y4_STRKN</name>
<evidence type="ECO:0000313" key="13">
    <source>
        <dbReference type="Proteomes" id="UP000325529"/>
    </source>
</evidence>
<dbReference type="InterPro" id="IPR017736">
    <property type="entry name" value="Glyco_hydro_1_beta-glucosidase"/>
</dbReference>
<feature type="binding site" evidence="10">
    <location>
        <position position="142"/>
    </location>
    <ligand>
        <name>substrate</name>
    </ligand>
</feature>
<evidence type="ECO:0000256" key="10">
    <source>
        <dbReference type="PIRSR" id="PIRSR617736-2"/>
    </source>
</evidence>
<evidence type="ECO:0000256" key="5">
    <source>
        <dbReference type="ARBA" id="ARBA00023001"/>
    </source>
</evidence>
<dbReference type="KEGG" id="ska:CP970_00400"/>
<evidence type="ECO:0000256" key="8">
    <source>
        <dbReference type="ARBA" id="ARBA00023326"/>
    </source>
</evidence>
<feature type="binding site" evidence="10">
    <location>
        <position position="186"/>
    </location>
    <ligand>
        <name>substrate</name>
    </ligand>
</feature>
<dbReference type="NCBIfam" id="TIGR03356">
    <property type="entry name" value="BGL"/>
    <property type="match status" value="1"/>
</dbReference>
<protein>
    <recommendedName>
        <fullName evidence="3 11">Beta-glucosidase</fullName>
        <ecNumber evidence="3 11">3.2.1.21</ecNumber>
    </recommendedName>
</protein>
<dbReference type="EMBL" id="CP023699">
    <property type="protein sequence ID" value="QEU89627.1"/>
    <property type="molecule type" value="Genomic_DNA"/>
</dbReference>
<comment type="catalytic activity">
    <reaction evidence="1 11">
        <text>Hydrolysis of terminal, non-reducing beta-D-glucosyl residues with release of beta-D-glucose.</text>
        <dbReference type="EC" id="3.2.1.21"/>
    </reaction>
</comment>
<keyword evidence="8" id="KW-0624">Polysaccharide degradation</keyword>